<dbReference type="EMBL" id="JADQTO010000003">
    <property type="protein sequence ID" value="MBG0561164.1"/>
    <property type="molecule type" value="Genomic_DNA"/>
</dbReference>
<protein>
    <submittedName>
        <fullName evidence="8">ABC transporter permease</fullName>
    </submittedName>
</protein>
<gene>
    <name evidence="8" type="ORF">I4J89_06775</name>
</gene>
<feature type="domain" description="ABC3 transporter permease C-terminal" evidence="7">
    <location>
        <begin position="848"/>
        <end position="969"/>
    </location>
</feature>
<feature type="transmembrane region" description="Helical" evidence="6">
    <location>
        <begin position="505"/>
        <end position="524"/>
    </location>
</feature>
<keyword evidence="3 6" id="KW-0812">Transmembrane</keyword>
<dbReference type="GO" id="GO:0005886">
    <property type="term" value="C:plasma membrane"/>
    <property type="evidence" value="ECO:0007669"/>
    <property type="project" value="UniProtKB-SubCell"/>
</dbReference>
<evidence type="ECO:0000256" key="6">
    <source>
        <dbReference type="SAM" id="Phobius"/>
    </source>
</evidence>
<keyword evidence="5 6" id="KW-0472">Membrane</keyword>
<dbReference type="Proteomes" id="UP000598146">
    <property type="component" value="Unassembled WGS sequence"/>
</dbReference>
<organism evidence="8 9">
    <name type="scientific">Actinoplanes aureus</name>
    <dbReference type="NCBI Taxonomy" id="2792083"/>
    <lineage>
        <taxon>Bacteria</taxon>
        <taxon>Bacillati</taxon>
        <taxon>Actinomycetota</taxon>
        <taxon>Actinomycetes</taxon>
        <taxon>Micromonosporales</taxon>
        <taxon>Micromonosporaceae</taxon>
        <taxon>Actinoplanes</taxon>
    </lineage>
</organism>
<dbReference type="PANTHER" id="PTHR30287">
    <property type="entry name" value="MEMBRANE COMPONENT OF PREDICTED ABC SUPERFAMILY METABOLITE UPTAKE TRANSPORTER"/>
    <property type="match status" value="1"/>
</dbReference>
<dbReference type="PANTHER" id="PTHR30287:SF1">
    <property type="entry name" value="INNER MEMBRANE PROTEIN"/>
    <property type="match status" value="1"/>
</dbReference>
<keyword evidence="9" id="KW-1185">Reference proteome</keyword>
<feature type="transmembrane region" description="Helical" evidence="6">
    <location>
        <begin position="898"/>
        <end position="925"/>
    </location>
</feature>
<dbReference type="InterPro" id="IPR003838">
    <property type="entry name" value="ABC3_permease_C"/>
</dbReference>
<feature type="transmembrane region" description="Helical" evidence="6">
    <location>
        <begin position="420"/>
        <end position="437"/>
    </location>
</feature>
<evidence type="ECO:0000256" key="2">
    <source>
        <dbReference type="ARBA" id="ARBA00022475"/>
    </source>
</evidence>
<keyword evidence="2" id="KW-1003">Cell membrane</keyword>
<dbReference type="InterPro" id="IPR038766">
    <property type="entry name" value="Membrane_comp_ABC_pdt"/>
</dbReference>
<feature type="transmembrane region" description="Helical" evidence="6">
    <location>
        <begin position="378"/>
        <end position="399"/>
    </location>
</feature>
<dbReference type="AlphaFoldDB" id="A0A931G092"/>
<feature type="transmembrane region" description="Helical" evidence="6">
    <location>
        <begin position="332"/>
        <end position="358"/>
    </location>
</feature>
<evidence type="ECO:0000256" key="3">
    <source>
        <dbReference type="ARBA" id="ARBA00022692"/>
    </source>
</evidence>
<reference evidence="8" key="1">
    <citation type="submission" date="2020-11" db="EMBL/GenBank/DDBJ databases">
        <title>Isolation and identification of active actinomycetes.</title>
        <authorList>
            <person name="Sun X."/>
        </authorList>
    </citation>
    <scope>NUCLEOTIDE SEQUENCE</scope>
    <source>
        <strain evidence="8">NEAU-A11</strain>
    </source>
</reference>
<evidence type="ECO:0000259" key="7">
    <source>
        <dbReference type="Pfam" id="PF02687"/>
    </source>
</evidence>
<proteinExistence type="predicted"/>
<evidence type="ECO:0000256" key="5">
    <source>
        <dbReference type="ARBA" id="ARBA00023136"/>
    </source>
</evidence>
<evidence type="ECO:0000256" key="1">
    <source>
        <dbReference type="ARBA" id="ARBA00004651"/>
    </source>
</evidence>
<feature type="transmembrane region" description="Helical" evidence="6">
    <location>
        <begin position="453"/>
        <end position="473"/>
    </location>
</feature>
<dbReference type="Pfam" id="PF02687">
    <property type="entry name" value="FtsX"/>
    <property type="match status" value="2"/>
</dbReference>
<accession>A0A931G092</accession>
<evidence type="ECO:0000313" key="8">
    <source>
        <dbReference type="EMBL" id="MBG0561164.1"/>
    </source>
</evidence>
<evidence type="ECO:0000313" key="9">
    <source>
        <dbReference type="Proteomes" id="UP000598146"/>
    </source>
</evidence>
<sequence length="982" mass="99733">MALLIRRAAAAKGLLAAGAAVMFIAVLLLAGLTAYAGAAGEAGVRAAVAASGPGERSVLIRGTGGADRDRAVRDQYAGGLAGSPVTVQGAVYGSGWAVDRPGPDATADANGVVYASVVALEDLPAHATLVSGDWPAGPRTTALAEPVARLLGVTTGDTLRLADRRTKRIVPLAVSGIWRPRDAADPFWLLTPDVFAGRAPQSTTHGPIVVDRAAFDRDFATGASAGWLARPDLADATLARVGRTAEAATATAETLPERTGLGSSATITSGLPGLAARLERADLVNRSALVTPVLLLAVLGLYALTLVALLLGEARRSETALLRARGAARSQLARLAATEAFVLMLPAGLLAPPLAVFLVRTVPVPGGLDVDARLDGPVWLIAALAVAGGVLALTLPALSRGRTYVAETATRARLPILRRAGVDLVVVALAVLGWVQLRQYSSPVGAGFGIDPLLAAAPTLGVLTGAVLAIRLLPPIARFAAARLDRGVTRARLLGTWQAGRRSHAGPMVMVALAVAAATVSWGLNGTTQASLDDQAEQQVGADFRLIETGGTAPAGRLGELTALPGTGRVAAAWRESMTLSAGTDPAEFLAIDAAAAAEVVLARDDATGGPPGRLFQQLAAARGRENPATELRPGRVVTDGPARTTAVFTDGRRIDLGASDRGKPLDFTAAGPGLAGFIVDPGPAGITWRVTGQDGEWQAVGPTGTATAAQGDGALRSVGRFAVTRMPTRSPVPVAMTPAALTELRVEVGKASFLKLGNAGVPIRVVAVVDRVPGTAGGAAIVADRTTLDARLFEGWGLVPGTGEWWLSGTPAGVHDLTGLRVLDRRALADAASRDPFGAGARVALFLAAFGAVLLAAAGIAADSRATARRRAGELAVLHTLGAGPRLLARSLVVEQAFLAGVGALAGLAVGLLVAGAMAPLLVLTPTAVRPVPEPVVEVGWLPTVASVVLLVGIALTLSAASAASAARRLPAARLRLGADR</sequence>
<dbReference type="RefSeq" id="WP_196412975.1">
    <property type="nucleotide sequence ID" value="NZ_JADQTO010000003.1"/>
</dbReference>
<comment type="subcellular location">
    <subcellularLocation>
        <location evidence="1">Cell membrane</location>
        <topology evidence="1">Multi-pass membrane protein</topology>
    </subcellularLocation>
</comment>
<evidence type="ECO:0000256" key="4">
    <source>
        <dbReference type="ARBA" id="ARBA00022989"/>
    </source>
</evidence>
<keyword evidence="4 6" id="KW-1133">Transmembrane helix</keyword>
<feature type="transmembrane region" description="Helical" evidence="6">
    <location>
        <begin position="945"/>
        <end position="968"/>
    </location>
</feature>
<comment type="caution">
    <text evidence="8">The sequence shown here is derived from an EMBL/GenBank/DDBJ whole genome shotgun (WGS) entry which is preliminary data.</text>
</comment>
<feature type="transmembrane region" description="Helical" evidence="6">
    <location>
        <begin position="289"/>
        <end position="311"/>
    </location>
</feature>
<feature type="transmembrane region" description="Helical" evidence="6">
    <location>
        <begin position="844"/>
        <end position="863"/>
    </location>
</feature>
<name>A0A931G092_9ACTN</name>
<feature type="domain" description="ABC3 transporter permease C-terminal" evidence="7">
    <location>
        <begin position="294"/>
        <end position="395"/>
    </location>
</feature>